<dbReference type="GO" id="GO:0003677">
    <property type="term" value="F:DNA binding"/>
    <property type="evidence" value="ECO:0007669"/>
    <property type="project" value="InterPro"/>
</dbReference>
<dbReference type="GO" id="GO:0006351">
    <property type="term" value="P:DNA-templated transcription"/>
    <property type="evidence" value="ECO:0007669"/>
    <property type="project" value="InterPro"/>
</dbReference>
<feature type="region of interest" description="Disordered" evidence="4">
    <location>
        <begin position="514"/>
        <end position="537"/>
    </location>
</feature>
<accession>A0A1X7RC37</accession>
<evidence type="ECO:0000256" key="4">
    <source>
        <dbReference type="SAM" id="MobiDB-lite"/>
    </source>
</evidence>
<sequence>MSSSSWAGYGPSTSTQGPSTIAPVLSRGGSAERQKKPQTRQLLSCTKCRERKVKCDRTKPCSACCARGHPKECEFVVGEGNDYSPIQQSYEIRKLRNENQRLRQRLQESRLSQSGEEDEDDGSPDQKTSKSMSRTATRQRRFKTGERVDNLYFGTPGLATVVADFANLQFGSQSLTHTVPRGRDMYAAPDGSAMYPFPIIWHGGNSAIEMVRTLLTNHNEIFSCLDMFQRRAQSCYFPHTPDEVTRREVERFLDDKERNAEQYPDMLALIFATMATGMQMGVYDRCGGEWVVGAVEESRRKSDVYLAASMQALRLASFMNTPTLLSIQTLIMIGPYLTNSGRFLDAWTLFGTTIRMAHSIGLHRDPKFLDPAPPLRESMIRRTLWWWMLHMDQQYSVTLGRPLGISGVGDCPPPEPLTTNQTVLRLGDFIDRFTILARQILSSDGLMNVGKIDEFTDKLLGQWDTMPEALQFNESWLRDETPLPDWPLEVMSATLFAKVQSFLILLNRQRVERTQGMSGDHSPPSHMAPPPRPHQTMPQSNIWPPSDQPLHAAPVRGRRLVINSSVSLLHAFLFFWRRNPAVLISWTMGQQAFNASMILILDAWETENENNEWLVNHAFVVFTELERLGVHKLAKLAVKRISDGIAILVNRRQQRERDSAASQFAASSGQADQYYTSSSSTSPFLPLLPIDTASMTDFSGDAVMGNNTGMFLLEDPGLQSYTHPSFEPLGWNMAGGSSAPPSNTTTCSSYVPGNTSFDYTYNNSSYPHYSPPNPSIPSPIIPVSQVTAQPFPAVSSPFHPHGLQSSAFPLPIPPLPTSNHNTHRISTHRNRTAARTAHSHSTAAAVAALAGFTPINSGNSPPEGGRRRVRTSPQEVGRGFARRQAVGKSTGGVAGGSGGGHRLDRPPRSAQRRK</sequence>
<dbReference type="InterPro" id="IPR050613">
    <property type="entry name" value="Sec_Metabolite_Reg"/>
</dbReference>
<feature type="region of interest" description="Disordered" evidence="4">
    <location>
        <begin position="850"/>
        <end position="914"/>
    </location>
</feature>
<feature type="compositionally biased region" description="Polar residues" evidence="4">
    <location>
        <begin position="125"/>
        <end position="136"/>
    </location>
</feature>
<dbReference type="PROSITE" id="PS00463">
    <property type="entry name" value="ZN2_CY6_FUNGAL_1"/>
    <property type="match status" value="1"/>
</dbReference>
<feature type="region of interest" description="Disordered" evidence="4">
    <location>
        <begin position="105"/>
        <end position="141"/>
    </location>
</feature>
<name>A0A1X7RC37_ZYMT9</name>
<evidence type="ECO:0000256" key="3">
    <source>
        <dbReference type="ARBA" id="ARBA00023242"/>
    </source>
</evidence>
<dbReference type="GO" id="GO:0000981">
    <property type="term" value="F:DNA-binding transcription factor activity, RNA polymerase II-specific"/>
    <property type="evidence" value="ECO:0007669"/>
    <property type="project" value="InterPro"/>
</dbReference>
<reference evidence="6 7" key="1">
    <citation type="submission" date="2016-06" db="EMBL/GenBank/DDBJ databases">
        <authorList>
            <person name="Kjaerup R.B."/>
            <person name="Dalgaard T.S."/>
            <person name="Juul-Madsen H.R."/>
        </authorList>
    </citation>
    <scope>NUCLEOTIDE SEQUENCE [LARGE SCALE GENOMIC DNA]</scope>
</reference>
<dbReference type="EMBL" id="LT853692">
    <property type="protein sequence ID" value="SMQ44935.1"/>
    <property type="molecule type" value="Genomic_DNA"/>
</dbReference>
<protein>
    <recommendedName>
        <fullName evidence="5">Zn(2)-C6 fungal-type domain-containing protein</fullName>
    </recommendedName>
</protein>
<dbReference type="Proteomes" id="UP000215127">
    <property type="component" value="Chromosome 1"/>
</dbReference>
<feature type="domain" description="Zn(2)-C6 fungal-type" evidence="5">
    <location>
        <begin position="44"/>
        <end position="75"/>
    </location>
</feature>
<dbReference type="Pfam" id="PF04082">
    <property type="entry name" value="Fungal_trans"/>
    <property type="match status" value="1"/>
</dbReference>
<organism evidence="6 7">
    <name type="scientific">Zymoseptoria tritici (strain ST99CH_3D7)</name>
    <dbReference type="NCBI Taxonomy" id="1276538"/>
    <lineage>
        <taxon>Eukaryota</taxon>
        <taxon>Fungi</taxon>
        <taxon>Dikarya</taxon>
        <taxon>Ascomycota</taxon>
        <taxon>Pezizomycotina</taxon>
        <taxon>Dothideomycetes</taxon>
        <taxon>Dothideomycetidae</taxon>
        <taxon>Mycosphaerellales</taxon>
        <taxon>Mycosphaerellaceae</taxon>
        <taxon>Zymoseptoria</taxon>
    </lineage>
</organism>
<dbReference type="SMART" id="SM00906">
    <property type="entry name" value="Fungal_trans"/>
    <property type="match status" value="1"/>
</dbReference>
<dbReference type="CDD" id="cd00067">
    <property type="entry name" value="GAL4"/>
    <property type="match status" value="1"/>
</dbReference>
<feature type="region of interest" description="Disordered" evidence="4">
    <location>
        <begin position="1"/>
        <end position="40"/>
    </location>
</feature>
<comment type="subcellular location">
    <subcellularLocation>
        <location evidence="1">Nucleus</location>
    </subcellularLocation>
</comment>
<dbReference type="GO" id="GO:0008270">
    <property type="term" value="F:zinc ion binding"/>
    <property type="evidence" value="ECO:0007669"/>
    <property type="project" value="InterPro"/>
</dbReference>
<dbReference type="AlphaFoldDB" id="A0A1X7RC37"/>
<evidence type="ECO:0000313" key="6">
    <source>
        <dbReference type="EMBL" id="SMQ44935.1"/>
    </source>
</evidence>
<gene>
    <name evidence="6" type="ORF">ZT3D7_G79</name>
</gene>
<dbReference type="SMART" id="SM00066">
    <property type="entry name" value="GAL4"/>
    <property type="match status" value="1"/>
</dbReference>
<dbReference type="InterPro" id="IPR036864">
    <property type="entry name" value="Zn2-C6_fun-type_DNA-bd_sf"/>
</dbReference>
<dbReference type="InterPro" id="IPR001138">
    <property type="entry name" value="Zn2Cys6_DnaBD"/>
</dbReference>
<dbReference type="Gene3D" id="4.10.240.10">
    <property type="entry name" value="Zn(2)-C6 fungal-type DNA-binding domain"/>
    <property type="match status" value="1"/>
</dbReference>
<evidence type="ECO:0000259" key="5">
    <source>
        <dbReference type="PROSITE" id="PS50048"/>
    </source>
</evidence>
<dbReference type="Pfam" id="PF00172">
    <property type="entry name" value="Zn_clus"/>
    <property type="match status" value="1"/>
</dbReference>
<dbReference type="CDD" id="cd12148">
    <property type="entry name" value="fungal_TF_MHR"/>
    <property type="match status" value="1"/>
</dbReference>
<feature type="compositionally biased region" description="Polar residues" evidence="4">
    <location>
        <begin position="1"/>
        <end position="19"/>
    </location>
</feature>
<dbReference type="PANTHER" id="PTHR31001">
    <property type="entry name" value="UNCHARACTERIZED TRANSCRIPTIONAL REGULATORY PROTEIN"/>
    <property type="match status" value="1"/>
</dbReference>
<proteinExistence type="predicted"/>
<dbReference type="InterPro" id="IPR007219">
    <property type="entry name" value="XnlR_reg_dom"/>
</dbReference>
<dbReference type="PANTHER" id="PTHR31001:SF81">
    <property type="entry name" value="ZN(II)2CYS6 TRANSCRIPTION FACTOR"/>
    <property type="match status" value="1"/>
</dbReference>
<keyword evidence="3" id="KW-0539">Nucleus</keyword>
<dbReference type="GO" id="GO:0005634">
    <property type="term" value="C:nucleus"/>
    <property type="evidence" value="ECO:0007669"/>
    <property type="project" value="UniProtKB-SubCell"/>
</dbReference>
<evidence type="ECO:0000256" key="2">
    <source>
        <dbReference type="ARBA" id="ARBA00022723"/>
    </source>
</evidence>
<evidence type="ECO:0000256" key="1">
    <source>
        <dbReference type="ARBA" id="ARBA00004123"/>
    </source>
</evidence>
<keyword evidence="2" id="KW-0479">Metal-binding</keyword>
<dbReference type="SUPFAM" id="SSF57701">
    <property type="entry name" value="Zn2/Cys6 DNA-binding domain"/>
    <property type="match status" value="1"/>
</dbReference>
<dbReference type="STRING" id="1276538.A0A1X7RC37"/>
<evidence type="ECO:0000313" key="7">
    <source>
        <dbReference type="Proteomes" id="UP000215127"/>
    </source>
</evidence>
<keyword evidence="7" id="KW-1185">Reference proteome</keyword>
<feature type="compositionally biased region" description="Gly residues" evidence="4">
    <location>
        <begin position="889"/>
        <end position="900"/>
    </location>
</feature>
<dbReference type="PROSITE" id="PS50048">
    <property type="entry name" value="ZN2_CY6_FUNGAL_2"/>
    <property type="match status" value="1"/>
</dbReference>